<protein>
    <recommendedName>
        <fullName evidence="4">5-bromo-4-chloroindolyl phosphate hydrolase</fullName>
    </recommendedName>
</protein>
<dbReference type="Proteomes" id="UP001500279">
    <property type="component" value="Unassembled WGS sequence"/>
</dbReference>
<evidence type="ECO:0000256" key="1">
    <source>
        <dbReference type="SAM" id="Phobius"/>
    </source>
</evidence>
<gene>
    <name evidence="2" type="ORF">GCM10009107_22960</name>
</gene>
<keyword evidence="1" id="KW-0472">Membrane</keyword>
<dbReference type="EMBL" id="BAAAEW010000013">
    <property type="protein sequence ID" value="GAA0750806.1"/>
    <property type="molecule type" value="Genomic_DNA"/>
</dbReference>
<keyword evidence="3" id="KW-1185">Reference proteome</keyword>
<feature type="transmembrane region" description="Helical" evidence="1">
    <location>
        <begin position="39"/>
        <end position="57"/>
    </location>
</feature>
<reference evidence="2 3" key="1">
    <citation type="journal article" date="2019" name="Int. J. Syst. Evol. Microbiol.">
        <title>The Global Catalogue of Microorganisms (GCM) 10K type strain sequencing project: providing services to taxonomists for standard genome sequencing and annotation.</title>
        <authorList>
            <consortium name="The Broad Institute Genomics Platform"/>
            <consortium name="The Broad Institute Genome Sequencing Center for Infectious Disease"/>
            <person name="Wu L."/>
            <person name="Ma J."/>
        </authorList>
    </citation>
    <scope>NUCLEOTIDE SEQUENCE [LARGE SCALE GENOMIC DNA]</scope>
    <source>
        <strain evidence="2 3">JCM 15503</strain>
    </source>
</reference>
<feature type="transmembrane region" description="Helical" evidence="1">
    <location>
        <begin position="12"/>
        <end position="33"/>
    </location>
</feature>
<evidence type="ECO:0000313" key="2">
    <source>
        <dbReference type="EMBL" id="GAA0750806.1"/>
    </source>
</evidence>
<dbReference type="RefSeq" id="WP_141288015.1">
    <property type="nucleotide sequence ID" value="NZ_BAAAEW010000013.1"/>
</dbReference>
<keyword evidence="1" id="KW-0812">Transmembrane</keyword>
<organism evidence="2 3">
    <name type="scientific">Ideonella azotifigens</name>
    <dbReference type="NCBI Taxonomy" id="513160"/>
    <lineage>
        <taxon>Bacteria</taxon>
        <taxon>Pseudomonadati</taxon>
        <taxon>Pseudomonadota</taxon>
        <taxon>Betaproteobacteria</taxon>
        <taxon>Burkholderiales</taxon>
        <taxon>Sphaerotilaceae</taxon>
        <taxon>Ideonella</taxon>
    </lineage>
</organism>
<sequence length="209" mass="22874">MPERTLKLRLLLWLYSSANIAGCALALLGPALLFAGLIGHGWLLITVGLYAAGWLLGRRPPALERHIEDSLTVAQTLDRLDAVIAQASPHLNDEMRQHLARVRESAAEVLPRLVGAQTHGDELFTVRETVLRYLPETLANYAALPPAFRLNHPLKDGKTARELLAEQLDLLDSQLREIVANVASHDAAALVANGQFLAARFRQADFLAG</sequence>
<name>A0ABN1K0I2_9BURK</name>
<accession>A0ABN1K0I2</accession>
<evidence type="ECO:0000313" key="3">
    <source>
        <dbReference type="Proteomes" id="UP001500279"/>
    </source>
</evidence>
<comment type="caution">
    <text evidence="2">The sequence shown here is derived from an EMBL/GenBank/DDBJ whole genome shotgun (WGS) entry which is preliminary data.</text>
</comment>
<keyword evidence="1" id="KW-1133">Transmembrane helix</keyword>
<proteinExistence type="predicted"/>
<evidence type="ECO:0008006" key="4">
    <source>
        <dbReference type="Google" id="ProtNLM"/>
    </source>
</evidence>